<evidence type="ECO:0000256" key="6">
    <source>
        <dbReference type="ARBA" id="ARBA00022741"/>
    </source>
</evidence>
<dbReference type="Proteomes" id="UP000236621">
    <property type="component" value="Unassembled WGS sequence"/>
</dbReference>
<dbReference type="InterPro" id="IPR003439">
    <property type="entry name" value="ABC_transporter-like_ATP-bd"/>
</dbReference>
<evidence type="ECO:0000259" key="13">
    <source>
        <dbReference type="PROSITE" id="PS50929"/>
    </source>
</evidence>
<dbReference type="PROSITE" id="PS50893">
    <property type="entry name" value="ABC_TRANSPORTER_2"/>
    <property type="match status" value="2"/>
</dbReference>
<evidence type="ECO:0000313" key="14">
    <source>
        <dbReference type="EMBL" id="PNY26761.1"/>
    </source>
</evidence>
<dbReference type="SMART" id="SM00382">
    <property type="entry name" value="AAA"/>
    <property type="match status" value="2"/>
</dbReference>
<feature type="non-terminal residue" evidence="14">
    <location>
        <position position="1"/>
    </location>
</feature>
<sequence>RSRTRLFSIGFLAHIASSLSHTRITYILHLIPISHVLPLSFTGLAQVASSLRVRSIPHPDHARCLFSTSDRGLGHVASPHLTPISYVASSPPHTGLRYCLKDTQQVGNLSNADSFFSHLEFRCIGITYRKTTRSYTRCVGKPEEGETMPRIAMTSADSLFFILCVGLHAFLTTRMLVNAFIRHGNGRYMHHDPGNGSGSPTEGSRALYNNGAQVSARFAKFGSVFGLLASCNHSSHDVASPWRKRQDWMITTQWLILSLHDLNSNIVGHTSRDYVLAFDVARSGALSSAMLLVENVFRMQSLLDKADHSRMSTLCQLGIAVVTLLAFLSHPRYPDHFIDGQALDRYASASLLEQYTFSWSRNLLDIQTHRDIQLEDVPLLEPTNRAADLVVSARAYDCRGKLWLWLVKTHASALMQQWALAIMQSIVVLAPQYATQKFLQHLERGEVRMDAQSLWCTMTMFCCLVARLWLDVSSQWITTSSLKLPCEALLSSLVFSKTLRLENIQEDAGSTSDGGNSETKKAVINHLRLDTSRATMAFTYSSQFPLGVLKLVFTSIFIARLIGCANVFPGLAIAALMVPLSSRLSKKYSTIQFGLMKYRDARANILTEALRGIRQIRLFALESHWEKKILNVRESELLVQWQSSIAMCLLVVVVNLGSSLLSTLPLSIFVLRSGTLSASVAFTCLALFESLQDSLTRLPLTWTYLVEAWTSCERLESFLRQPERQAVLTPSQTIATEKATISWPSSLGIEQQARRFRLSDLTLRFPSGELSIITGRTGSGKNLLLSAILGEARLHSGVIRAPVSGPGAKAEIGHRPCIAFVSQCPWLENTTIKENILFGNPYDFLRYREVLGVCALDTDIRALKNGDLTTVGPKGISISGGQRWRISLARALYSHADTIIMGDILSAVDVHVRRWLVDEALCGKLAQGRTRIVATHHDALCRSRSSFIVRLYAGRVQKTEVLKPSSVMQNAPTDQDTNACSAQPRETHPGEGVVRPAVDIKSQSSHAPVTRSGQMSWRAFQRYIATSGGFVAWVFIVAIVLLIELLAIGRNWWLKNWTANANKQLNGTADTSVFVGMYLGLSAGYCLTLGLKCLALYILGFTASKTMFNRMTQSVLRASLEWIEKAQQGHILARFTSDMSTIDLLLPHNLGYMIECLTQIVCGVSTSLFVSPISAAGSICLLFTCWNISNRALPPVQQLKRLSTIATTPLYDQLSSVLEPDGLLTIRAFGRTDAYVNKMNRLIDKKTAINWSLSVGSLRMDLQIGLIGVAFEMVIAVGALSGSIDAGTAALSLAAVKQLTRALLGLSRKTMTAGAELDAADRVDQYGELPVEADSGTSAPASWPDHGRVEVCDLVANYGNMSPILKNISFNVEPKQHVGVVGRTGAGKSSLAYSLLRLLNPRHGVIMIDGIDISTLKLHDLRSKVHIVPQDPFLFGGTLRDNLDVHGSYSDVELSLVLERVNLHLSVSHAITEGGASISQGQRQLVCLARALLARPRILILDEATSAVDMATDAAIQRVMRAHFHDTTMVVIAHKLSTVVDFDKILVLDEGKLVEQGQPKELLSCKGAFWKLIANSADRDVLERAIRK</sequence>
<gene>
    <name evidence="14" type="ORF">TCAP_03310</name>
</gene>
<dbReference type="PROSITE" id="PS00211">
    <property type="entry name" value="ABC_TRANSPORTER_1"/>
    <property type="match status" value="1"/>
</dbReference>
<dbReference type="InterPro" id="IPR050173">
    <property type="entry name" value="ABC_transporter_C-like"/>
</dbReference>
<dbReference type="SUPFAM" id="SSF90123">
    <property type="entry name" value="ABC transporter transmembrane region"/>
    <property type="match status" value="2"/>
</dbReference>
<comment type="similarity">
    <text evidence="2">Belongs to the ABC transporter superfamily. ABCC family. Conjugate transporter (TC 3.A.1.208) subfamily.</text>
</comment>
<feature type="transmembrane region" description="Helical" evidence="11">
    <location>
        <begin position="159"/>
        <end position="181"/>
    </location>
</feature>
<keyword evidence="15" id="KW-1185">Reference proteome</keyword>
<dbReference type="InterPro" id="IPR003593">
    <property type="entry name" value="AAA+_ATPase"/>
</dbReference>
<dbReference type="PROSITE" id="PS50929">
    <property type="entry name" value="ABC_TM1F"/>
    <property type="match status" value="2"/>
</dbReference>
<evidence type="ECO:0000313" key="15">
    <source>
        <dbReference type="Proteomes" id="UP000236621"/>
    </source>
</evidence>
<evidence type="ECO:0000259" key="12">
    <source>
        <dbReference type="PROSITE" id="PS50893"/>
    </source>
</evidence>
<dbReference type="FunFam" id="1.20.1560.10:FF:000013">
    <property type="entry name" value="ABC transporter C family member 2"/>
    <property type="match status" value="1"/>
</dbReference>
<feature type="region of interest" description="Disordered" evidence="10">
    <location>
        <begin position="965"/>
        <end position="995"/>
    </location>
</feature>
<feature type="domain" description="ABC transporter" evidence="12">
    <location>
        <begin position="1349"/>
        <end position="1575"/>
    </location>
</feature>
<evidence type="ECO:0000256" key="4">
    <source>
        <dbReference type="ARBA" id="ARBA00022692"/>
    </source>
</evidence>
<comment type="subcellular location">
    <subcellularLocation>
        <location evidence="1">Membrane</location>
        <topology evidence="1">Multi-pass membrane protein</topology>
    </subcellularLocation>
</comment>
<evidence type="ECO:0000256" key="9">
    <source>
        <dbReference type="ARBA" id="ARBA00023136"/>
    </source>
</evidence>
<dbReference type="GO" id="GO:0005737">
    <property type="term" value="C:cytoplasm"/>
    <property type="evidence" value="ECO:0007669"/>
    <property type="project" value="UniProtKB-ARBA"/>
</dbReference>
<evidence type="ECO:0000256" key="2">
    <source>
        <dbReference type="ARBA" id="ARBA00009726"/>
    </source>
</evidence>
<dbReference type="InterPro" id="IPR027417">
    <property type="entry name" value="P-loop_NTPase"/>
</dbReference>
<evidence type="ECO:0000256" key="7">
    <source>
        <dbReference type="ARBA" id="ARBA00022840"/>
    </source>
</evidence>
<dbReference type="GO" id="GO:0016020">
    <property type="term" value="C:membrane"/>
    <property type="evidence" value="ECO:0007669"/>
    <property type="project" value="UniProtKB-SubCell"/>
</dbReference>
<keyword evidence="9 11" id="KW-0472">Membrane</keyword>
<dbReference type="OrthoDB" id="6500128at2759"/>
<dbReference type="CDD" id="cd18604">
    <property type="entry name" value="ABC_6TM_VMR1_D2_like"/>
    <property type="match status" value="1"/>
</dbReference>
<comment type="caution">
    <text evidence="14">The sequence shown here is derived from an EMBL/GenBank/DDBJ whole genome shotgun (WGS) entry which is preliminary data.</text>
</comment>
<organism evidence="14 15">
    <name type="scientific">Tolypocladium capitatum</name>
    <dbReference type="NCBI Taxonomy" id="45235"/>
    <lineage>
        <taxon>Eukaryota</taxon>
        <taxon>Fungi</taxon>
        <taxon>Dikarya</taxon>
        <taxon>Ascomycota</taxon>
        <taxon>Pezizomycotina</taxon>
        <taxon>Sordariomycetes</taxon>
        <taxon>Hypocreomycetidae</taxon>
        <taxon>Hypocreales</taxon>
        <taxon>Ophiocordycipitaceae</taxon>
        <taxon>Tolypocladium</taxon>
    </lineage>
</organism>
<dbReference type="GO" id="GO:0016887">
    <property type="term" value="F:ATP hydrolysis activity"/>
    <property type="evidence" value="ECO:0007669"/>
    <property type="project" value="InterPro"/>
</dbReference>
<accession>A0A2K3QGW1</accession>
<dbReference type="InterPro" id="IPR036640">
    <property type="entry name" value="ABC1_TM_sf"/>
</dbReference>
<evidence type="ECO:0000256" key="11">
    <source>
        <dbReference type="SAM" id="Phobius"/>
    </source>
</evidence>
<evidence type="ECO:0000256" key="1">
    <source>
        <dbReference type="ARBA" id="ARBA00004141"/>
    </source>
</evidence>
<keyword evidence="7" id="KW-0067">ATP-binding</keyword>
<reference evidence="14 15" key="1">
    <citation type="submission" date="2017-08" db="EMBL/GenBank/DDBJ databases">
        <title>Harnessing the power of phylogenomics to disentangle the directionality and signatures of interkingdom host jumping in the parasitic fungal genus Tolypocladium.</title>
        <authorList>
            <person name="Quandt C.A."/>
            <person name="Patterson W."/>
            <person name="Spatafora J.W."/>
        </authorList>
    </citation>
    <scope>NUCLEOTIDE SEQUENCE [LARGE SCALE GENOMIC DNA]</scope>
    <source>
        <strain evidence="14 15">CBS 113982</strain>
    </source>
</reference>
<dbReference type="Gene3D" id="3.40.50.300">
    <property type="entry name" value="P-loop containing nucleotide triphosphate hydrolases"/>
    <property type="match status" value="2"/>
</dbReference>
<dbReference type="GO" id="GO:0005524">
    <property type="term" value="F:ATP binding"/>
    <property type="evidence" value="ECO:0007669"/>
    <property type="project" value="UniProtKB-KW"/>
</dbReference>
<keyword evidence="3" id="KW-0813">Transport</keyword>
<dbReference type="CDD" id="cd03244">
    <property type="entry name" value="ABCC_MRP_domain2"/>
    <property type="match status" value="1"/>
</dbReference>
<dbReference type="Pfam" id="PF00005">
    <property type="entry name" value="ABC_tran"/>
    <property type="match status" value="2"/>
</dbReference>
<dbReference type="EMBL" id="NRSZ01000503">
    <property type="protein sequence ID" value="PNY26761.1"/>
    <property type="molecule type" value="Genomic_DNA"/>
</dbReference>
<feature type="domain" description="ABC transmembrane type-1" evidence="13">
    <location>
        <begin position="1034"/>
        <end position="1315"/>
    </location>
</feature>
<protein>
    <submittedName>
        <fullName evidence="14">Multidrug resistance protein 1</fullName>
    </submittedName>
</protein>
<dbReference type="SUPFAM" id="SSF52540">
    <property type="entry name" value="P-loop containing nucleoside triphosphate hydrolases"/>
    <property type="match status" value="2"/>
</dbReference>
<keyword evidence="6" id="KW-0547">Nucleotide-binding</keyword>
<feature type="transmembrane region" description="Helical" evidence="11">
    <location>
        <begin position="1030"/>
        <end position="1053"/>
    </location>
</feature>
<dbReference type="CDD" id="cd03250">
    <property type="entry name" value="ABCC_MRP_domain1"/>
    <property type="match status" value="1"/>
</dbReference>
<feature type="compositionally biased region" description="Polar residues" evidence="10">
    <location>
        <begin position="966"/>
        <end position="981"/>
    </location>
</feature>
<dbReference type="InterPro" id="IPR017871">
    <property type="entry name" value="ABC_transporter-like_CS"/>
</dbReference>
<feature type="domain" description="ABC transmembrane type-1" evidence="13">
    <location>
        <begin position="568"/>
        <end position="707"/>
    </location>
</feature>
<evidence type="ECO:0000256" key="5">
    <source>
        <dbReference type="ARBA" id="ARBA00022737"/>
    </source>
</evidence>
<dbReference type="Gene3D" id="1.20.1560.10">
    <property type="entry name" value="ABC transporter type 1, transmembrane domain"/>
    <property type="match status" value="2"/>
</dbReference>
<keyword evidence="5" id="KW-0677">Repeat</keyword>
<feature type="transmembrane region" description="Helical" evidence="11">
    <location>
        <begin position="1073"/>
        <end position="1101"/>
    </location>
</feature>
<feature type="transmembrane region" description="Helical" evidence="11">
    <location>
        <begin position="551"/>
        <end position="578"/>
    </location>
</feature>
<dbReference type="CDD" id="cd18596">
    <property type="entry name" value="ABC_6TM_VMR1_D1_like"/>
    <property type="match status" value="1"/>
</dbReference>
<evidence type="ECO:0000256" key="3">
    <source>
        <dbReference type="ARBA" id="ARBA00022448"/>
    </source>
</evidence>
<evidence type="ECO:0000256" key="10">
    <source>
        <dbReference type="SAM" id="MobiDB-lite"/>
    </source>
</evidence>
<dbReference type="PANTHER" id="PTHR24223">
    <property type="entry name" value="ATP-BINDING CASSETTE SUB-FAMILY C"/>
    <property type="match status" value="1"/>
</dbReference>
<keyword evidence="4 11" id="KW-0812">Transmembrane</keyword>
<keyword evidence="8 11" id="KW-1133">Transmembrane helix</keyword>
<name>A0A2K3QGW1_9HYPO</name>
<feature type="domain" description="ABC transporter" evidence="12">
    <location>
        <begin position="734"/>
        <end position="978"/>
    </location>
</feature>
<dbReference type="InterPro" id="IPR011527">
    <property type="entry name" value="ABC1_TM_dom"/>
</dbReference>
<dbReference type="Pfam" id="PF00664">
    <property type="entry name" value="ABC_membrane"/>
    <property type="match status" value="2"/>
</dbReference>
<proteinExistence type="inferred from homology"/>
<dbReference type="FunFam" id="3.40.50.300:FF:001354">
    <property type="entry name" value="ATP-binding cassette (ABC) transporter, putative"/>
    <property type="match status" value="1"/>
</dbReference>
<dbReference type="STRING" id="45235.A0A2K3QGW1"/>
<dbReference type="PANTHER" id="PTHR24223:SF456">
    <property type="entry name" value="MULTIDRUG RESISTANCE-ASSOCIATED PROTEIN LETHAL(2)03659"/>
    <property type="match status" value="1"/>
</dbReference>
<dbReference type="GO" id="GO:0140359">
    <property type="term" value="F:ABC-type transporter activity"/>
    <property type="evidence" value="ECO:0007669"/>
    <property type="project" value="InterPro"/>
</dbReference>
<evidence type="ECO:0000256" key="8">
    <source>
        <dbReference type="ARBA" id="ARBA00022989"/>
    </source>
</evidence>